<dbReference type="InterPro" id="IPR002347">
    <property type="entry name" value="SDR_fam"/>
</dbReference>
<reference evidence="3 4" key="1">
    <citation type="submission" date="2012-11" db="EMBL/GenBank/DDBJ databases">
        <title>Whole genome sequence of Acidocella aminolytica 101 = DSM 11237.</title>
        <authorList>
            <person name="Azuma Y."/>
            <person name="Higashiura N."/>
            <person name="Hirakawa H."/>
            <person name="Matsushita K."/>
        </authorList>
    </citation>
    <scope>NUCLEOTIDE SEQUENCE [LARGE SCALE GENOMIC DNA]</scope>
    <source>
        <strain evidence="4">101 / DSM 11237</strain>
    </source>
</reference>
<protein>
    <submittedName>
        <fullName evidence="3">Oxidoreductase/SDR, gluconate 5-dehydrogenase</fullName>
    </submittedName>
</protein>
<dbReference type="InterPro" id="IPR051122">
    <property type="entry name" value="SDR_DHRS6-like"/>
</dbReference>
<sequence length="257" mass="26080">MPFDFSGKTVLVTGGSKGIGFACAKAFLETGARVAICSRAQANIDTALTNLPGVTGFTADLCDAAQAAALLDQVETALGTLDILVNSAGAAKRTPPEDLIPAAWRAAMDAKYFSTINILDPAIKRMVARGQGAIVNIIGMGGKVAAPVHIAGGAANAALMLATVGLAAAYAKSGVRINGINPGLTETGRVQEGMRATAKAAGITVEEAMTDSVANIRAGRFAKPEEIASTVLFLASPLASYINGAILPMDGVQNPVI</sequence>
<dbReference type="STRING" id="1120923.SAMN02746095_03215"/>
<evidence type="ECO:0000313" key="4">
    <source>
        <dbReference type="Proteomes" id="UP000032668"/>
    </source>
</evidence>
<evidence type="ECO:0000313" key="3">
    <source>
        <dbReference type="EMBL" id="GAN81352.1"/>
    </source>
</evidence>
<dbReference type="EMBL" id="BANC01000089">
    <property type="protein sequence ID" value="GAN81352.1"/>
    <property type="molecule type" value="Genomic_DNA"/>
</dbReference>
<keyword evidence="4" id="KW-1185">Reference proteome</keyword>
<organism evidence="3 4">
    <name type="scientific">Acidocella aminolytica 101 = DSM 11237</name>
    <dbReference type="NCBI Taxonomy" id="1120923"/>
    <lineage>
        <taxon>Bacteria</taxon>
        <taxon>Pseudomonadati</taxon>
        <taxon>Pseudomonadota</taxon>
        <taxon>Alphaproteobacteria</taxon>
        <taxon>Acetobacterales</taxon>
        <taxon>Acidocellaceae</taxon>
        <taxon>Acidocella</taxon>
    </lineage>
</organism>
<dbReference type="RefSeq" id="WP_048879743.1">
    <property type="nucleotide sequence ID" value="NZ_BANC01000089.1"/>
</dbReference>
<dbReference type="Pfam" id="PF13561">
    <property type="entry name" value="adh_short_C2"/>
    <property type="match status" value="1"/>
</dbReference>
<dbReference type="SUPFAM" id="SSF51735">
    <property type="entry name" value="NAD(P)-binding Rossmann-fold domains"/>
    <property type="match status" value="1"/>
</dbReference>
<dbReference type="AlphaFoldDB" id="A0A0D6PI69"/>
<dbReference type="PANTHER" id="PTHR43477">
    <property type="entry name" value="DIHYDROANTICAPSIN 7-DEHYDROGENASE"/>
    <property type="match status" value="1"/>
</dbReference>
<dbReference type="OrthoDB" id="9804774at2"/>
<dbReference type="GO" id="GO:0016491">
    <property type="term" value="F:oxidoreductase activity"/>
    <property type="evidence" value="ECO:0007669"/>
    <property type="project" value="UniProtKB-KW"/>
</dbReference>
<dbReference type="Proteomes" id="UP000032668">
    <property type="component" value="Unassembled WGS sequence"/>
</dbReference>
<dbReference type="Gene3D" id="3.40.50.720">
    <property type="entry name" value="NAD(P)-binding Rossmann-like Domain"/>
    <property type="match status" value="1"/>
</dbReference>
<dbReference type="PANTHER" id="PTHR43477:SF1">
    <property type="entry name" value="DIHYDROANTICAPSIN 7-DEHYDROGENASE"/>
    <property type="match status" value="1"/>
</dbReference>
<keyword evidence="2" id="KW-0560">Oxidoreductase</keyword>
<evidence type="ECO:0000256" key="2">
    <source>
        <dbReference type="ARBA" id="ARBA00023002"/>
    </source>
</evidence>
<comment type="similarity">
    <text evidence="1">Belongs to the short-chain dehydrogenases/reductases (SDR) family.</text>
</comment>
<proteinExistence type="inferred from homology"/>
<name>A0A0D6PI69_9PROT</name>
<evidence type="ECO:0000256" key="1">
    <source>
        <dbReference type="ARBA" id="ARBA00006484"/>
    </source>
</evidence>
<dbReference type="PRINTS" id="PR00081">
    <property type="entry name" value="GDHRDH"/>
</dbReference>
<dbReference type="FunFam" id="3.40.50.720:FF:000084">
    <property type="entry name" value="Short-chain dehydrogenase reductase"/>
    <property type="match status" value="1"/>
</dbReference>
<dbReference type="InterPro" id="IPR036291">
    <property type="entry name" value="NAD(P)-bd_dom_sf"/>
</dbReference>
<comment type="caution">
    <text evidence="3">The sequence shown here is derived from an EMBL/GenBank/DDBJ whole genome shotgun (WGS) entry which is preliminary data.</text>
</comment>
<accession>A0A0D6PI69</accession>
<gene>
    <name evidence="3" type="ORF">Aam_091_009</name>
</gene>